<gene>
    <name evidence="2" type="ORF">Vbra_8286</name>
</gene>
<evidence type="ECO:0000313" key="2">
    <source>
        <dbReference type="EMBL" id="CEM02123.1"/>
    </source>
</evidence>
<dbReference type="EMBL" id="CDMY01000318">
    <property type="protein sequence ID" value="CEM02123.1"/>
    <property type="molecule type" value="Genomic_DNA"/>
</dbReference>
<name>A0A0G4EUL1_VITBC</name>
<dbReference type="PhylomeDB" id="A0A0G4EUL1"/>
<evidence type="ECO:0000256" key="1">
    <source>
        <dbReference type="SAM" id="SignalP"/>
    </source>
</evidence>
<feature type="chain" id="PRO_5005188325" evidence="1">
    <location>
        <begin position="27"/>
        <end position="212"/>
    </location>
</feature>
<keyword evidence="3" id="KW-1185">Reference proteome</keyword>
<dbReference type="Proteomes" id="UP000041254">
    <property type="component" value="Unassembled WGS sequence"/>
</dbReference>
<sequence length="212" mass="23932">MLPHPCVVLASFHVLALLSCLPGTLGWRHNVSAGAGIGPGQAILGSQDFPVPTVLLGCHFPIHDLRNELVYLFSQPEGPSDISGWTWDAYLRDLAFIDWIKDASAAPEDRGPPEKTMPRKLSGYFTERGAVQYETEDHRYVYDVRNFTETTRRNPGLLWEGFTESRLPHFRQLDLADKKQVASAHQNLHLPLNHFNVAVLVYCPQDIFWQPS</sequence>
<accession>A0A0G4EUL1</accession>
<dbReference type="AlphaFoldDB" id="A0A0G4EUL1"/>
<evidence type="ECO:0000313" key="3">
    <source>
        <dbReference type="Proteomes" id="UP000041254"/>
    </source>
</evidence>
<dbReference type="InParanoid" id="A0A0G4EUL1"/>
<reference evidence="2 3" key="1">
    <citation type="submission" date="2014-11" db="EMBL/GenBank/DDBJ databases">
        <authorList>
            <person name="Zhu J."/>
            <person name="Qi W."/>
            <person name="Song R."/>
        </authorList>
    </citation>
    <scope>NUCLEOTIDE SEQUENCE [LARGE SCALE GENOMIC DNA]</scope>
</reference>
<dbReference type="VEuPathDB" id="CryptoDB:Vbra_8286"/>
<organism evidence="2 3">
    <name type="scientific">Vitrella brassicaformis (strain CCMP3155)</name>
    <dbReference type="NCBI Taxonomy" id="1169540"/>
    <lineage>
        <taxon>Eukaryota</taxon>
        <taxon>Sar</taxon>
        <taxon>Alveolata</taxon>
        <taxon>Colpodellida</taxon>
        <taxon>Vitrellaceae</taxon>
        <taxon>Vitrella</taxon>
    </lineage>
</organism>
<keyword evidence="1" id="KW-0732">Signal</keyword>
<protein>
    <submittedName>
        <fullName evidence="2">Uncharacterized protein</fullName>
    </submittedName>
</protein>
<feature type="signal peptide" evidence="1">
    <location>
        <begin position="1"/>
        <end position="26"/>
    </location>
</feature>
<proteinExistence type="predicted"/>